<protein>
    <submittedName>
        <fullName evidence="2">WhiB family transcriptional regulator</fullName>
    </submittedName>
</protein>
<proteinExistence type="predicted"/>
<reference evidence="2 3" key="1">
    <citation type="submission" date="2023-04" db="EMBL/GenBank/DDBJ databases">
        <title>A novel species of the genus Streptomyces: Streptomyces pakalii sp. nov. isolated from a Mexican soil jungle.</title>
        <authorList>
            <person name="Chavez-Hernandez M.A."/>
            <person name="Ortiz-Alvarez J."/>
            <person name="Villa-Tanaca L."/>
            <person name="Hernandez-Rodriguez C."/>
        </authorList>
    </citation>
    <scope>NUCLEOTIDE SEQUENCE [LARGE SCALE GENOMIC DNA]</scope>
    <source>
        <strain evidence="2 3">ENCB-J15</strain>
    </source>
</reference>
<name>A0ABT7DJV3_9ACTN</name>
<evidence type="ECO:0000313" key="2">
    <source>
        <dbReference type="EMBL" id="MDJ1645154.1"/>
    </source>
</evidence>
<dbReference type="Proteomes" id="UP001237194">
    <property type="component" value="Unassembled WGS sequence"/>
</dbReference>
<evidence type="ECO:0000259" key="1">
    <source>
        <dbReference type="PROSITE" id="PS51674"/>
    </source>
</evidence>
<evidence type="ECO:0000313" key="3">
    <source>
        <dbReference type="Proteomes" id="UP001237194"/>
    </source>
</evidence>
<organism evidence="2 3">
    <name type="scientific">Streptomyces pakalii</name>
    <dbReference type="NCBI Taxonomy" id="3036494"/>
    <lineage>
        <taxon>Bacteria</taxon>
        <taxon>Bacillati</taxon>
        <taxon>Actinomycetota</taxon>
        <taxon>Actinomycetes</taxon>
        <taxon>Kitasatosporales</taxon>
        <taxon>Streptomycetaceae</taxon>
        <taxon>Streptomyces</taxon>
    </lineage>
</organism>
<gene>
    <name evidence="2" type="ORF">P5W92_32800</name>
</gene>
<feature type="domain" description="4Fe-4S Wbl-type" evidence="1">
    <location>
        <begin position="28"/>
        <end position="97"/>
    </location>
</feature>
<dbReference type="PROSITE" id="PS51674">
    <property type="entry name" value="4FE4S_WBL"/>
    <property type="match status" value="1"/>
</dbReference>
<sequence length="181" mass="19642">MRTTRMTPAQARRTRRAVLQAVVDAGSRCAGLNADAWFRADDETADGWQPRRDSAIRLCTGCPVRAACEELALRNGDGEHDADELVRAGLTGPELAAVRDHQADRLAVAADLDRDTEGRRLDELTVKLRFAATKNPDKSAGAVRTVAASQAAQNAEVRNLAGQVREIRTTRRARAGWEVAA</sequence>
<dbReference type="InterPro" id="IPR034768">
    <property type="entry name" value="4FE4S_WBL"/>
</dbReference>
<keyword evidence="3" id="KW-1185">Reference proteome</keyword>
<comment type="caution">
    <text evidence="2">The sequence shown here is derived from an EMBL/GenBank/DDBJ whole genome shotgun (WGS) entry which is preliminary data.</text>
</comment>
<dbReference type="EMBL" id="JARWAF010000020">
    <property type="protein sequence ID" value="MDJ1645154.1"/>
    <property type="molecule type" value="Genomic_DNA"/>
</dbReference>
<accession>A0ABT7DJV3</accession>
<dbReference type="RefSeq" id="WP_283900926.1">
    <property type="nucleotide sequence ID" value="NZ_JARWAF010000020.1"/>
</dbReference>
<dbReference type="Pfam" id="PF02467">
    <property type="entry name" value="Whib"/>
    <property type="match status" value="1"/>
</dbReference>